<dbReference type="RefSeq" id="WP_337698028.1">
    <property type="nucleotide sequence ID" value="NZ_JBBEGN010000023.1"/>
</dbReference>
<protein>
    <submittedName>
        <fullName evidence="2">MarR family winged helix-turn-helix transcriptional regulator</fullName>
    </submittedName>
</protein>
<dbReference type="SMART" id="SM00347">
    <property type="entry name" value="HTH_MARR"/>
    <property type="match status" value="1"/>
</dbReference>
<reference evidence="2 3" key="1">
    <citation type="submission" date="2024-03" db="EMBL/GenBank/DDBJ databases">
        <title>Actinomycetospora sp. OC33-EN08, a novel actinomycete isolated from wild orchid (Aerides multiflora).</title>
        <authorList>
            <person name="Suriyachadkun C."/>
        </authorList>
    </citation>
    <scope>NUCLEOTIDE SEQUENCE [LARGE SCALE GENOMIC DNA]</scope>
    <source>
        <strain evidence="2 3">OC33-EN08</strain>
    </source>
</reference>
<dbReference type="EMBL" id="JBBEGN010000023">
    <property type="protein sequence ID" value="MEJ2871460.1"/>
    <property type="molecule type" value="Genomic_DNA"/>
</dbReference>
<evidence type="ECO:0000313" key="3">
    <source>
        <dbReference type="Proteomes" id="UP001385809"/>
    </source>
</evidence>
<sequence length="146" mass="15695">MTEETLTAQNLVQTAHVVGLRFSELFAALDLTPTQFAVLIELEALDDGDDGLTQAELARRVLVRPQSVRVLLSSLVEQGLVTRDGPGGKGRRVGVSLTAEGRAALARSWPSVRAFNTPESLGLSRAQAAMLNELLDRVRAAREAGF</sequence>
<organism evidence="2 3">
    <name type="scientific">Actinomycetospora aurantiaca</name>
    <dbReference type="NCBI Taxonomy" id="3129233"/>
    <lineage>
        <taxon>Bacteria</taxon>
        <taxon>Bacillati</taxon>
        <taxon>Actinomycetota</taxon>
        <taxon>Actinomycetes</taxon>
        <taxon>Pseudonocardiales</taxon>
        <taxon>Pseudonocardiaceae</taxon>
        <taxon>Actinomycetospora</taxon>
    </lineage>
</organism>
<dbReference type="InterPro" id="IPR036390">
    <property type="entry name" value="WH_DNA-bd_sf"/>
</dbReference>
<dbReference type="InterPro" id="IPR000835">
    <property type="entry name" value="HTH_MarR-typ"/>
</dbReference>
<dbReference type="Proteomes" id="UP001385809">
    <property type="component" value="Unassembled WGS sequence"/>
</dbReference>
<dbReference type="PANTHER" id="PTHR33164:SF43">
    <property type="entry name" value="HTH-TYPE TRANSCRIPTIONAL REPRESSOR YETL"/>
    <property type="match status" value="1"/>
</dbReference>
<gene>
    <name evidence="2" type="ORF">WCD74_27120</name>
</gene>
<dbReference type="Gene3D" id="1.10.10.10">
    <property type="entry name" value="Winged helix-like DNA-binding domain superfamily/Winged helix DNA-binding domain"/>
    <property type="match status" value="1"/>
</dbReference>
<accession>A0ABU8MVY1</accession>
<dbReference type="SUPFAM" id="SSF46785">
    <property type="entry name" value="Winged helix' DNA-binding domain"/>
    <property type="match status" value="1"/>
</dbReference>
<dbReference type="Pfam" id="PF12802">
    <property type="entry name" value="MarR_2"/>
    <property type="match status" value="1"/>
</dbReference>
<dbReference type="InterPro" id="IPR039422">
    <property type="entry name" value="MarR/SlyA-like"/>
</dbReference>
<feature type="domain" description="HTH marR-type" evidence="1">
    <location>
        <begin position="4"/>
        <end position="140"/>
    </location>
</feature>
<comment type="caution">
    <text evidence="2">The sequence shown here is derived from an EMBL/GenBank/DDBJ whole genome shotgun (WGS) entry which is preliminary data.</text>
</comment>
<name>A0ABU8MVY1_9PSEU</name>
<evidence type="ECO:0000259" key="1">
    <source>
        <dbReference type="PROSITE" id="PS50995"/>
    </source>
</evidence>
<dbReference type="InterPro" id="IPR036388">
    <property type="entry name" value="WH-like_DNA-bd_sf"/>
</dbReference>
<proteinExistence type="predicted"/>
<dbReference type="PANTHER" id="PTHR33164">
    <property type="entry name" value="TRANSCRIPTIONAL REGULATOR, MARR FAMILY"/>
    <property type="match status" value="1"/>
</dbReference>
<evidence type="ECO:0000313" key="2">
    <source>
        <dbReference type="EMBL" id="MEJ2871460.1"/>
    </source>
</evidence>
<dbReference type="PROSITE" id="PS50995">
    <property type="entry name" value="HTH_MARR_2"/>
    <property type="match status" value="1"/>
</dbReference>
<keyword evidence="3" id="KW-1185">Reference proteome</keyword>